<gene>
    <name evidence="2" type="ORF">CEXT_621611</name>
</gene>
<feature type="chain" id="PRO_5043539988" evidence="1">
    <location>
        <begin position="19"/>
        <end position="262"/>
    </location>
</feature>
<evidence type="ECO:0000313" key="3">
    <source>
        <dbReference type="Proteomes" id="UP001054945"/>
    </source>
</evidence>
<comment type="caution">
    <text evidence="2">The sequence shown here is derived from an EMBL/GenBank/DDBJ whole genome shotgun (WGS) entry which is preliminary data.</text>
</comment>
<evidence type="ECO:0000313" key="2">
    <source>
        <dbReference type="EMBL" id="GIY91842.1"/>
    </source>
</evidence>
<proteinExistence type="predicted"/>
<protein>
    <submittedName>
        <fullName evidence="2">Uncharacterized protein</fullName>
    </submittedName>
</protein>
<organism evidence="2 3">
    <name type="scientific">Caerostris extrusa</name>
    <name type="common">Bark spider</name>
    <name type="synonym">Caerostris bankana</name>
    <dbReference type="NCBI Taxonomy" id="172846"/>
    <lineage>
        <taxon>Eukaryota</taxon>
        <taxon>Metazoa</taxon>
        <taxon>Ecdysozoa</taxon>
        <taxon>Arthropoda</taxon>
        <taxon>Chelicerata</taxon>
        <taxon>Arachnida</taxon>
        <taxon>Araneae</taxon>
        <taxon>Araneomorphae</taxon>
        <taxon>Entelegynae</taxon>
        <taxon>Araneoidea</taxon>
        <taxon>Araneidae</taxon>
        <taxon>Caerostris</taxon>
    </lineage>
</organism>
<dbReference type="EMBL" id="BPLR01017462">
    <property type="protein sequence ID" value="GIY91842.1"/>
    <property type="molecule type" value="Genomic_DNA"/>
</dbReference>
<keyword evidence="3" id="KW-1185">Reference proteome</keyword>
<reference evidence="2 3" key="1">
    <citation type="submission" date="2021-06" db="EMBL/GenBank/DDBJ databases">
        <title>Caerostris extrusa draft genome.</title>
        <authorList>
            <person name="Kono N."/>
            <person name="Arakawa K."/>
        </authorList>
    </citation>
    <scope>NUCLEOTIDE SEQUENCE [LARGE SCALE GENOMIC DNA]</scope>
</reference>
<keyword evidence="1" id="KW-0732">Signal</keyword>
<evidence type="ECO:0000256" key="1">
    <source>
        <dbReference type="SAM" id="SignalP"/>
    </source>
</evidence>
<name>A0AAV4X9H7_CAEEX</name>
<accession>A0AAV4X9H7</accession>
<dbReference type="Proteomes" id="UP001054945">
    <property type="component" value="Unassembled WGS sequence"/>
</dbReference>
<dbReference type="AlphaFoldDB" id="A0AAV4X9H7"/>
<sequence>MCLQNLVWPMCLQNLVWPMCLQNLSVASVFAELTGASVFAELMEASAITEPSVVNVSIEPRVANVSAEPSVASVSLEPSMNNVSAEPSVANVRFEPSVTSVSAEPGVTNAFTEPSESINPYITEDFIEYNVIDKFDSVKLKVAPERCAEPENIGMIKQNAVILESNNSDEELSESLLKSIPKSTSTPKNVNIDEFYSRPSTSQQADYMEMLLAASHPGDTLDKRKRGSYCKFSHESFAKHSMDNSKYVPASKIIVENTTNPN</sequence>
<feature type="signal peptide" evidence="1">
    <location>
        <begin position="1"/>
        <end position="18"/>
    </location>
</feature>